<dbReference type="Pfam" id="PF08281">
    <property type="entry name" value="Sigma70_r4_2"/>
    <property type="match status" value="1"/>
</dbReference>
<evidence type="ECO:0000313" key="8">
    <source>
        <dbReference type="EMBL" id="TQV72799.1"/>
    </source>
</evidence>
<feature type="domain" description="RNA polymerase sigma factor 70 region 4 type 2" evidence="7">
    <location>
        <begin position="109"/>
        <end position="160"/>
    </location>
</feature>
<dbReference type="InterPro" id="IPR014284">
    <property type="entry name" value="RNA_pol_sigma-70_dom"/>
</dbReference>
<evidence type="ECO:0000259" key="7">
    <source>
        <dbReference type="Pfam" id="PF08281"/>
    </source>
</evidence>
<dbReference type="SUPFAM" id="SSF88659">
    <property type="entry name" value="Sigma3 and sigma4 domains of RNA polymerase sigma factors"/>
    <property type="match status" value="1"/>
</dbReference>
<dbReference type="CDD" id="cd06171">
    <property type="entry name" value="Sigma70_r4"/>
    <property type="match status" value="1"/>
</dbReference>
<dbReference type="GO" id="GO:0016987">
    <property type="term" value="F:sigma factor activity"/>
    <property type="evidence" value="ECO:0007669"/>
    <property type="project" value="UniProtKB-KW"/>
</dbReference>
<dbReference type="Gene3D" id="1.10.10.10">
    <property type="entry name" value="Winged helix-like DNA-binding domain superfamily/Winged helix DNA-binding domain"/>
    <property type="match status" value="1"/>
</dbReference>
<name>A0A545T6E7_9GAMM</name>
<keyword evidence="5" id="KW-0804">Transcription</keyword>
<dbReference type="NCBIfam" id="TIGR02937">
    <property type="entry name" value="sigma70-ECF"/>
    <property type="match status" value="1"/>
</dbReference>
<dbReference type="InterPro" id="IPR007627">
    <property type="entry name" value="RNA_pol_sigma70_r2"/>
</dbReference>
<evidence type="ECO:0000256" key="1">
    <source>
        <dbReference type="ARBA" id="ARBA00010641"/>
    </source>
</evidence>
<dbReference type="InterPro" id="IPR013249">
    <property type="entry name" value="RNA_pol_sigma70_r4_t2"/>
</dbReference>
<accession>A0A545T6E7</accession>
<dbReference type="OrthoDB" id="9784272at2"/>
<sequence>MAKARKGDSNAWKHIYQSCEKPMYSLALRMVGDKALAEDMVQDAFIKVMDKIGQYRSDSSFWWWVRTILVNHCISFLRKNNRWVHQEEAEIESRIQELGEQPEIMHEKQLIKVLERLPEQAQRVVYLYVVEGMTHKEIAELFGKTQSFSKTLLSRSLSQLRSWINTTH</sequence>
<comment type="similarity">
    <text evidence="1">Belongs to the sigma-70 factor family. ECF subfamily.</text>
</comment>
<dbReference type="PANTHER" id="PTHR43133">
    <property type="entry name" value="RNA POLYMERASE ECF-TYPE SIGMA FACTO"/>
    <property type="match status" value="1"/>
</dbReference>
<organism evidence="8 9">
    <name type="scientific">Aliikangiella marina</name>
    <dbReference type="NCBI Taxonomy" id="1712262"/>
    <lineage>
        <taxon>Bacteria</taxon>
        <taxon>Pseudomonadati</taxon>
        <taxon>Pseudomonadota</taxon>
        <taxon>Gammaproteobacteria</taxon>
        <taxon>Oceanospirillales</taxon>
        <taxon>Pleioneaceae</taxon>
        <taxon>Aliikangiella</taxon>
    </lineage>
</organism>
<evidence type="ECO:0000256" key="5">
    <source>
        <dbReference type="ARBA" id="ARBA00023163"/>
    </source>
</evidence>
<dbReference type="Pfam" id="PF04542">
    <property type="entry name" value="Sigma70_r2"/>
    <property type="match status" value="1"/>
</dbReference>
<evidence type="ECO:0000256" key="4">
    <source>
        <dbReference type="ARBA" id="ARBA00023125"/>
    </source>
</evidence>
<dbReference type="Proteomes" id="UP000317839">
    <property type="component" value="Unassembled WGS sequence"/>
</dbReference>
<evidence type="ECO:0000256" key="2">
    <source>
        <dbReference type="ARBA" id="ARBA00023015"/>
    </source>
</evidence>
<keyword evidence="9" id="KW-1185">Reference proteome</keyword>
<protein>
    <submittedName>
        <fullName evidence="8">Sigma-70 family RNA polymerase sigma factor</fullName>
    </submittedName>
</protein>
<proteinExistence type="inferred from homology"/>
<feature type="domain" description="RNA polymerase sigma-70 region 2" evidence="6">
    <location>
        <begin position="16"/>
        <end position="82"/>
    </location>
</feature>
<keyword evidence="3" id="KW-0731">Sigma factor</keyword>
<dbReference type="PANTHER" id="PTHR43133:SF8">
    <property type="entry name" value="RNA POLYMERASE SIGMA FACTOR HI_1459-RELATED"/>
    <property type="match status" value="1"/>
</dbReference>
<dbReference type="RefSeq" id="WP_142942910.1">
    <property type="nucleotide sequence ID" value="NZ_VIKR01000004.1"/>
</dbReference>
<dbReference type="GO" id="GO:0006352">
    <property type="term" value="P:DNA-templated transcription initiation"/>
    <property type="evidence" value="ECO:0007669"/>
    <property type="project" value="InterPro"/>
</dbReference>
<dbReference type="AlphaFoldDB" id="A0A545T6E7"/>
<comment type="caution">
    <text evidence="8">The sequence shown here is derived from an EMBL/GenBank/DDBJ whole genome shotgun (WGS) entry which is preliminary data.</text>
</comment>
<evidence type="ECO:0000313" key="9">
    <source>
        <dbReference type="Proteomes" id="UP000317839"/>
    </source>
</evidence>
<keyword evidence="2" id="KW-0805">Transcription regulation</keyword>
<reference evidence="8 9" key="1">
    <citation type="submission" date="2019-06" db="EMBL/GenBank/DDBJ databases">
        <title>Draft genome of Aliikangiella marina GYP-15.</title>
        <authorList>
            <person name="Wang G."/>
        </authorList>
    </citation>
    <scope>NUCLEOTIDE SEQUENCE [LARGE SCALE GENOMIC DNA]</scope>
    <source>
        <strain evidence="8 9">GYP-15</strain>
    </source>
</reference>
<dbReference type="EMBL" id="VIKR01000004">
    <property type="protein sequence ID" value="TQV72799.1"/>
    <property type="molecule type" value="Genomic_DNA"/>
</dbReference>
<dbReference type="GO" id="GO:0003677">
    <property type="term" value="F:DNA binding"/>
    <property type="evidence" value="ECO:0007669"/>
    <property type="project" value="UniProtKB-KW"/>
</dbReference>
<dbReference type="InterPro" id="IPR039425">
    <property type="entry name" value="RNA_pol_sigma-70-like"/>
</dbReference>
<gene>
    <name evidence="8" type="ORF">FLL45_15125</name>
</gene>
<evidence type="ECO:0000256" key="3">
    <source>
        <dbReference type="ARBA" id="ARBA00023082"/>
    </source>
</evidence>
<dbReference type="Gene3D" id="1.10.1740.10">
    <property type="match status" value="1"/>
</dbReference>
<dbReference type="InterPro" id="IPR013325">
    <property type="entry name" value="RNA_pol_sigma_r2"/>
</dbReference>
<keyword evidence="4" id="KW-0238">DNA-binding</keyword>
<dbReference type="SUPFAM" id="SSF88946">
    <property type="entry name" value="Sigma2 domain of RNA polymerase sigma factors"/>
    <property type="match status" value="1"/>
</dbReference>
<dbReference type="InterPro" id="IPR013324">
    <property type="entry name" value="RNA_pol_sigma_r3/r4-like"/>
</dbReference>
<evidence type="ECO:0000259" key="6">
    <source>
        <dbReference type="Pfam" id="PF04542"/>
    </source>
</evidence>
<dbReference type="InterPro" id="IPR036388">
    <property type="entry name" value="WH-like_DNA-bd_sf"/>
</dbReference>